<accession>A0A7W9ANW0</accession>
<reference evidence="2 3" key="1">
    <citation type="submission" date="2020-08" db="EMBL/GenBank/DDBJ databases">
        <title>Genomic Encyclopedia of Type Strains, Phase IV (KMG-IV): sequencing the most valuable type-strain genomes for metagenomic binning, comparative biology and taxonomic classification.</title>
        <authorList>
            <person name="Goeker M."/>
        </authorList>
    </citation>
    <scope>NUCLEOTIDE SEQUENCE [LARGE SCALE GENOMIC DNA]</scope>
    <source>
        <strain evidence="2 3">DSM 27244</strain>
    </source>
</reference>
<dbReference type="PROSITE" id="PS50106">
    <property type="entry name" value="PDZ"/>
    <property type="match status" value="1"/>
</dbReference>
<evidence type="ECO:0000259" key="1">
    <source>
        <dbReference type="PROSITE" id="PS50106"/>
    </source>
</evidence>
<dbReference type="InterPro" id="IPR036034">
    <property type="entry name" value="PDZ_sf"/>
</dbReference>
<keyword evidence="2" id="KW-0378">Hydrolase</keyword>
<dbReference type="InterPro" id="IPR041489">
    <property type="entry name" value="PDZ_6"/>
</dbReference>
<dbReference type="Gene3D" id="2.30.42.10">
    <property type="match status" value="1"/>
</dbReference>
<protein>
    <submittedName>
        <fullName evidence="2">S1-C subfamily serine protease</fullName>
    </submittedName>
</protein>
<sequence>MPLSKTPLTRMKADGGAAMRALRVVTALTLLAAMLAGVLAWRGVVAHRREDRDWLGAVLTVAPGKRHTLLVDSLRSGGIAEQAGLRVGDRIETIDARAPADADAIGDALGAEAHVALHVRRGGRTLDLDVPATRS</sequence>
<dbReference type="AlphaFoldDB" id="A0A7W9ANW0"/>
<organism evidence="2 3">
    <name type="scientific">Sphingomonas yantingensis</name>
    <dbReference type="NCBI Taxonomy" id="1241761"/>
    <lineage>
        <taxon>Bacteria</taxon>
        <taxon>Pseudomonadati</taxon>
        <taxon>Pseudomonadota</taxon>
        <taxon>Alphaproteobacteria</taxon>
        <taxon>Sphingomonadales</taxon>
        <taxon>Sphingomonadaceae</taxon>
        <taxon>Sphingomonas</taxon>
    </lineage>
</organism>
<dbReference type="Proteomes" id="UP000557739">
    <property type="component" value="Unassembled WGS sequence"/>
</dbReference>
<dbReference type="EMBL" id="JACIJJ010000001">
    <property type="protein sequence ID" value="MBB5697880.1"/>
    <property type="molecule type" value="Genomic_DNA"/>
</dbReference>
<comment type="caution">
    <text evidence="2">The sequence shown here is derived from an EMBL/GenBank/DDBJ whole genome shotgun (WGS) entry which is preliminary data.</text>
</comment>
<dbReference type="SUPFAM" id="SSF50156">
    <property type="entry name" value="PDZ domain-like"/>
    <property type="match status" value="1"/>
</dbReference>
<proteinExistence type="predicted"/>
<feature type="domain" description="PDZ" evidence="1">
    <location>
        <begin position="44"/>
        <end position="123"/>
    </location>
</feature>
<keyword evidence="2" id="KW-0645">Protease</keyword>
<gene>
    <name evidence="2" type="ORF">FHR19_001205</name>
</gene>
<dbReference type="GO" id="GO:0008233">
    <property type="term" value="F:peptidase activity"/>
    <property type="evidence" value="ECO:0007669"/>
    <property type="project" value="UniProtKB-KW"/>
</dbReference>
<dbReference type="RefSeq" id="WP_184025588.1">
    <property type="nucleotide sequence ID" value="NZ_JACIJJ010000001.1"/>
</dbReference>
<dbReference type="GO" id="GO:0006508">
    <property type="term" value="P:proteolysis"/>
    <property type="evidence" value="ECO:0007669"/>
    <property type="project" value="UniProtKB-KW"/>
</dbReference>
<dbReference type="Pfam" id="PF17820">
    <property type="entry name" value="PDZ_6"/>
    <property type="match status" value="1"/>
</dbReference>
<dbReference type="InterPro" id="IPR001478">
    <property type="entry name" value="PDZ"/>
</dbReference>
<evidence type="ECO:0000313" key="3">
    <source>
        <dbReference type="Proteomes" id="UP000557739"/>
    </source>
</evidence>
<keyword evidence="3" id="KW-1185">Reference proteome</keyword>
<evidence type="ECO:0000313" key="2">
    <source>
        <dbReference type="EMBL" id="MBB5697880.1"/>
    </source>
</evidence>
<name>A0A7W9ANW0_9SPHN</name>